<dbReference type="InterPro" id="IPR011989">
    <property type="entry name" value="ARM-like"/>
</dbReference>
<comment type="caution">
    <text evidence="1">The sequence shown here is derived from an EMBL/GenBank/DDBJ whole genome shotgun (WGS) entry which is preliminary data.</text>
</comment>
<dbReference type="EMBL" id="JAOAOG010000325">
    <property type="protein sequence ID" value="KAJ6228843.1"/>
    <property type="molecule type" value="Genomic_DNA"/>
</dbReference>
<reference evidence="1" key="1">
    <citation type="submission" date="2022-08" db="EMBL/GenBank/DDBJ databases">
        <title>Novel sulfate-reducing endosymbionts in the free-living metamonad Anaeramoeba.</title>
        <authorList>
            <person name="Jerlstrom-Hultqvist J."/>
            <person name="Cepicka I."/>
            <person name="Gallot-Lavallee L."/>
            <person name="Salas-Leiva D."/>
            <person name="Curtis B.A."/>
            <person name="Zahonova K."/>
            <person name="Pipaliya S."/>
            <person name="Dacks J."/>
            <person name="Roger A.J."/>
        </authorList>
    </citation>
    <scope>NUCLEOTIDE SEQUENCE</scope>
    <source>
        <strain evidence="1">Schooner1</strain>
    </source>
</reference>
<dbReference type="Gene3D" id="1.25.10.10">
    <property type="entry name" value="Leucine-rich Repeat Variant"/>
    <property type="match status" value="1"/>
</dbReference>
<evidence type="ECO:0000313" key="1">
    <source>
        <dbReference type="EMBL" id="KAJ6228843.1"/>
    </source>
</evidence>
<proteinExistence type="predicted"/>
<evidence type="ECO:0000313" key="2">
    <source>
        <dbReference type="Proteomes" id="UP001150062"/>
    </source>
</evidence>
<gene>
    <name evidence="1" type="ORF">M0813_08338</name>
</gene>
<dbReference type="InterPro" id="IPR016024">
    <property type="entry name" value="ARM-type_fold"/>
</dbReference>
<sequence>MSWYPNEKTLLAIYDLFELSKQTNTKSQQKVLEILQMLKEAITDLHYYLLYILLGDEQEPRNTKPEHKKEKEQITNYYKKCSGLLLKNTLILDDKDSVSEVLHPLFEGLLHHNCITRNYCSILISHLVINSTCVNCVKSFESIKLLMEKYADENESLISITKCLFYLLESFVINFERITFRFIDCYGLVIGYLLDLSICEDDRLRGLSIRCFLQILYFMPECVHDELEAIKNNFQILFENETNTKVKTCLIELVLQITELHFGLFQDFIQELATKWIFKETIQTSSRELLKYCFEFWNIILLKGDKNFLNLFLSNENLEGIIPILINSIERNISFNHNESIVLFTPLNNDIYWDLNNLSIVALSQFIKALTTKVFNIVSPIIEHFFRGFQLDEINVSKEFENNKNRNNNQSKDPNYKMKNFDHELNDIKLNGKITNQFRHNINQILITIGIVIENCNSELIENLQAIIDLLFELISNPKIDDFIFVKIIWIFEHIIPSIFKFEKHLYQSPIIECALFSILRSSKLIIQMSGCKLLNEILKIKNKSIGRLILFHQSTTFSKSLIKELILMMQKSISVNDNSSNNIFFFKMLCLLISGLIEEIPNLYLINGDELICLIKFLSDNWDDLILLQVENISYWMDLFGKLIIGFSPDSLQVALQIFDKTILLIITQLTKENKNSKFINSKKTLNEIIDSYIDVDTEIDTGSIDDLELIHDSVEFLILLFENFKGQMFQIINDSCFLEIIILYLLNDNINDNIKCSICFFIVQLLKYDYKILENHQKKIIDRLLQFLQEDLKIELFQSSSFALTYFIESKVEIIMGYHETILNICSLILNNDESNIYILESVAELITRIIISDIPMFMIFFEKIFYKWLLIIIKIEDEIEKELSYDAILLIIQNEDFKLLNYFNEICFAFFSLNLPQSNVHKKFIQILKKIKINYHENWSHLCSQLPKNINLFLLELGIN</sequence>
<keyword evidence="2" id="KW-1185">Reference proteome</keyword>
<organism evidence="1 2">
    <name type="scientific">Anaeramoeba flamelloides</name>
    <dbReference type="NCBI Taxonomy" id="1746091"/>
    <lineage>
        <taxon>Eukaryota</taxon>
        <taxon>Metamonada</taxon>
        <taxon>Anaeramoebidae</taxon>
        <taxon>Anaeramoeba</taxon>
    </lineage>
</organism>
<name>A0ABQ8XB70_9EUKA</name>
<dbReference type="Proteomes" id="UP001150062">
    <property type="component" value="Unassembled WGS sequence"/>
</dbReference>
<protein>
    <submittedName>
        <fullName evidence="1">Uncharacterized protein</fullName>
    </submittedName>
</protein>
<dbReference type="SUPFAM" id="SSF48371">
    <property type="entry name" value="ARM repeat"/>
    <property type="match status" value="1"/>
</dbReference>
<accession>A0ABQ8XB70</accession>